<dbReference type="Proteomes" id="UP000005512">
    <property type="component" value="Unassembled WGS sequence"/>
</dbReference>
<sequence>MKVVSSTSPLIKFKILIKELMSMALHNFTLVLSGVNTDTEGLEDALYNAGCDDALICFYGKTVYLEFDREASSLDDAISSAIQQIETASTINTRVESIDSSLVGLSDIAELANLSRQAIALFKDGARGKGDFPNPIQRIKGQSPLWSWAEVAAWLVKSERISPNNILVKNADTIEQWNIALRTRASHQRAEIAKKIQFLESVKYL</sequence>
<evidence type="ECO:0000313" key="1">
    <source>
        <dbReference type="EMBL" id="EFB72923.1"/>
    </source>
</evidence>
<proteinExistence type="predicted"/>
<accession>D1P0Q4</accession>
<protein>
    <recommendedName>
        <fullName evidence="3">DNA-binding protein</fullName>
    </recommendedName>
</protein>
<dbReference type="EMBL" id="ABXV02000017">
    <property type="protein sequence ID" value="EFB72923.1"/>
    <property type="molecule type" value="Genomic_DNA"/>
</dbReference>
<organism evidence="1 2">
    <name type="scientific">Providencia rustigianii DSM 4541</name>
    <dbReference type="NCBI Taxonomy" id="500637"/>
    <lineage>
        <taxon>Bacteria</taxon>
        <taxon>Pseudomonadati</taxon>
        <taxon>Pseudomonadota</taxon>
        <taxon>Gammaproteobacteria</taxon>
        <taxon>Enterobacterales</taxon>
        <taxon>Morganellaceae</taxon>
        <taxon>Providencia</taxon>
    </lineage>
</organism>
<dbReference type="HOGENOM" id="CLU_089912_1_0_6"/>
<dbReference type="AlphaFoldDB" id="D1P0Q4"/>
<name>D1P0Q4_9GAMM</name>
<evidence type="ECO:0008006" key="3">
    <source>
        <dbReference type="Google" id="ProtNLM"/>
    </source>
</evidence>
<gene>
    <name evidence="1" type="ORF">PROVRUST_05722</name>
</gene>
<reference evidence="1" key="1">
    <citation type="submission" date="2009-12" db="EMBL/GenBank/DDBJ databases">
        <authorList>
            <person name="Weinstock G."/>
            <person name="Sodergren E."/>
            <person name="Clifton S."/>
            <person name="Fulton L."/>
            <person name="Fulton B."/>
            <person name="Courtney L."/>
            <person name="Fronick C."/>
            <person name="Harrison M."/>
            <person name="Strong C."/>
            <person name="Farmer C."/>
            <person name="Delahaunty K."/>
            <person name="Markovic C."/>
            <person name="Hall O."/>
            <person name="Minx P."/>
            <person name="Tomlinson C."/>
            <person name="Mitreva M."/>
            <person name="Nelson J."/>
            <person name="Hou S."/>
            <person name="Wollam A."/>
            <person name="Pepin K.H."/>
            <person name="Johnson M."/>
            <person name="Bhonagiri V."/>
            <person name="Nash W.E."/>
            <person name="Warren W."/>
            <person name="Chinwalla A."/>
            <person name="Mardis E.R."/>
            <person name="Wilson R.K."/>
        </authorList>
    </citation>
    <scope>NUCLEOTIDE SEQUENCE [LARGE SCALE GENOMIC DNA]</scope>
    <source>
        <strain evidence="1">DSM 4541</strain>
    </source>
</reference>
<evidence type="ECO:0000313" key="2">
    <source>
        <dbReference type="Proteomes" id="UP000005512"/>
    </source>
</evidence>
<comment type="caution">
    <text evidence="1">The sequence shown here is derived from an EMBL/GenBank/DDBJ whole genome shotgun (WGS) entry which is preliminary data.</text>
</comment>
<keyword evidence="2" id="KW-1185">Reference proteome</keyword>
<dbReference type="eggNOG" id="COG3311">
    <property type="taxonomic scope" value="Bacteria"/>
</dbReference>